<comment type="caution">
    <text evidence="2">The sequence shown here is derived from an EMBL/GenBank/DDBJ whole genome shotgun (WGS) entry which is preliminary data.</text>
</comment>
<evidence type="ECO:0000313" key="2">
    <source>
        <dbReference type="EMBL" id="GAA4926099.1"/>
    </source>
</evidence>
<keyword evidence="1" id="KW-0732">Signal</keyword>
<feature type="chain" id="PRO_5045593474" description="Carboxypeptidase-like protein" evidence="1">
    <location>
        <begin position="22"/>
        <end position="252"/>
    </location>
</feature>
<dbReference type="SUPFAM" id="SSF49464">
    <property type="entry name" value="Carboxypeptidase regulatory domain-like"/>
    <property type="match status" value="1"/>
</dbReference>
<evidence type="ECO:0008006" key="4">
    <source>
        <dbReference type="Google" id="ProtNLM"/>
    </source>
</evidence>
<keyword evidence="3" id="KW-1185">Reference proteome</keyword>
<sequence>MGIKKYLLIVVLILSTFAVKAQQNTVTGIVYRYNSSVRIAQALVTNLKTKTIMMTDELGIFNIKANPGDTLLFEKKGFTNYRQVAGSNKEIAVYMEVMSSHELDEVRIKGTTKRQELSEVMRDYRGQGSFFNGNPPALFFLMSPLTGLYELFGKTPGRAKRFAKFTKAELEQDEINRRYNISFIKRTLDISDEEAEKFINYYMPSYEDIRAWNDYELIRRVKRQYEYYKNNKDPLKVNPFVVKPTDTARRSD</sequence>
<feature type="signal peptide" evidence="1">
    <location>
        <begin position="1"/>
        <end position="21"/>
    </location>
</feature>
<organism evidence="2 3">
    <name type="scientific">Mucilaginibacter defluvii</name>
    <dbReference type="NCBI Taxonomy" id="1196019"/>
    <lineage>
        <taxon>Bacteria</taxon>
        <taxon>Pseudomonadati</taxon>
        <taxon>Bacteroidota</taxon>
        <taxon>Sphingobacteriia</taxon>
        <taxon>Sphingobacteriales</taxon>
        <taxon>Sphingobacteriaceae</taxon>
        <taxon>Mucilaginibacter</taxon>
    </lineage>
</organism>
<dbReference type="EMBL" id="BAABJI010000004">
    <property type="protein sequence ID" value="GAA4926099.1"/>
    <property type="molecule type" value="Genomic_DNA"/>
</dbReference>
<protein>
    <recommendedName>
        <fullName evidence="4">Carboxypeptidase-like protein</fullName>
    </recommendedName>
</protein>
<dbReference type="InterPro" id="IPR008969">
    <property type="entry name" value="CarboxyPept-like_regulatory"/>
</dbReference>
<evidence type="ECO:0000256" key="1">
    <source>
        <dbReference type="SAM" id="SignalP"/>
    </source>
</evidence>
<reference evidence="3" key="1">
    <citation type="journal article" date="2019" name="Int. J. Syst. Evol. Microbiol.">
        <title>The Global Catalogue of Microorganisms (GCM) 10K type strain sequencing project: providing services to taxonomists for standard genome sequencing and annotation.</title>
        <authorList>
            <consortium name="The Broad Institute Genomics Platform"/>
            <consortium name="The Broad Institute Genome Sequencing Center for Infectious Disease"/>
            <person name="Wu L."/>
            <person name="Ma J."/>
        </authorList>
    </citation>
    <scope>NUCLEOTIDE SEQUENCE [LARGE SCALE GENOMIC DNA]</scope>
    <source>
        <strain evidence="3">JCM 18283</strain>
    </source>
</reference>
<gene>
    <name evidence="2" type="ORF">GCM10023313_33180</name>
</gene>
<evidence type="ECO:0000313" key="3">
    <source>
        <dbReference type="Proteomes" id="UP001501436"/>
    </source>
</evidence>
<accession>A0ABP9G2J4</accession>
<dbReference type="RefSeq" id="WP_345332945.1">
    <property type="nucleotide sequence ID" value="NZ_BAABJI010000004.1"/>
</dbReference>
<dbReference type="Proteomes" id="UP001501436">
    <property type="component" value="Unassembled WGS sequence"/>
</dbReference>
<proteinExistence type="predicted"/>
<name>A0ABP9G2J4_9SPHI</name>